<dbReference type="EMBL" id="JADIKE010000037">
    <property type="protein sequence ID" value="MBM7126693.1"/>
    <property type="molecule type" value="Genomic_DNA"/>
</dbReference>
<organism evidence="2 3">
    <name type="scientific">Dyella flava</name>
    <dbReference type="NCBI Taxonomy" id="1920170"/>
    <lineage>
        <taxon>Bacteria</taxon>
        <taxon>Pseudomonadati</taxon>
        <taxon>Pseudomonadota</taxon>
        <taxon>Gammaproteobacteria</taxon>
        <taxon>Lysobacterales</taxon>
        <taxon>Rhodanobacteraceae</taxon>
        <taxon>Dyella</taxon>
    </lineage>
</organism>
<reference evidence="2" key="1">
    <citation type="submission" date="2020-10" db="EMBL/GenBank/DDBJ databases">
        <title>Phylogeny of dyella-like bacteria.</title>
        <authorList>
            <person name="Fu J."/>
        </authorList>
    </citation>
    <scope>NUCLEOTIDE SEQUENCE</scope>
    <source>
        <strain evidence="2">DHOC52</strain>
    </source>
</reference>
<dbReference type="RefSeq" id="WP_204683223.1">
    <property type="nucleotide sequence ID" value="NZ_BSNR01000004.1"/>
</dbReference>
<comment type="caution">
    <text evidence="2">The sequence shown here is derived from an EMBL/GenBank/DDBJ whole genome shotgun (WGS) entry which is preliminary data.</text>
</comment>
<name>A0ABS2K648_9GAMM</name>
<accession>A0ABS2K648</accession>
<sequence length="52" mass="5780">MVSQSNEALEIVRTFARVQAVKVAKTMDEEMEKGQFLTTHTPPVEPEFGALS</sequence>
<protein>
    <submittedName>
        <fullName evidence="2">Uncharacterized protein</fullName>
    </submittedName>
</protein>
<evidence type="ECO:0000256" key="1">
    <source>
        <dbReference type="SAM" id="MobiDB-lite"/>
    </source>
</evidence>
<gene>
    <name evidence="2" type="ORF">ISP19_15030</name>
</gene>
<keyword evidence="3" id="KW-1185">Reference proteome</keyword>
<feature type="region of interest" description="Disordered" evidence="1">
    <location>
        <begin position="30"/>
        <end position="52"/>
    </location>
</feature>
<evidence type="ECO:0000313" key="3">
    <source>
        <dbReference type="Proteomes" id="UP001430149"/>
    </source>
</evidence>
<proteinExistence type="predicted"/>
<evidence type="ECO:0000313" key="2">
    <source>
        <dbReference type="EMBL" id="MBM7126693.1"/>
    </source>
</evidence>
<dbReference type="Proteomes" id="UP001430149">
    <property type="component" value="Unassembled WGS sequence"/>
</dbReference>